<gene>
    <name evidence="3" type="ORF">EWE74_06825</name>
</gene>
<feature type="transmembrane region" description="Helical" evidence="2">
    <location>
        <begin position="12"/>
        <end position="32"/>
    </location>
</feature>
<keyword evidence="4" id="KW-1185">Reference proteome</keyword>
<feature type="region of interest" description="Disordered" evidence="1">
    <location>
        <begin position="366"/>
        <end position="394"/>
    </location>
</feature>
<dbReference type="RefSeq" id="WP_130140735.1">
    <property type="nucleotide sequence ID" value="NZ_SGIT01000001.1"/>
</dbReference>
<evidence type="ECO:0000256" key="2">
    <source>
        <dbReference type="SAM" id="Phobius"/>
    </source>
</evidence>
<dbReference type="EMBL" id="SGIT01000001">
    <property type="protein sequence ID" value="RZF62509.1"/>
    <property type="molecule type" value="Genomic_DNA"/>
</dbReference>
<feature type="compositionally biased region" description="Basic and acidic residues" evidence="1">
    <location>
        <begin position="366"/>
        <end position="376"/>
    </location>
</feature>
<keyword evidence="2" id="KW-1133">Transmembrane helix</keyword>
<organism evidence="3 4">
    <name type="scientific">Sphingobacterium corticibacterium</name>
    <dbReference type="NCBI Taxonomy" id="2484746"/>
    <lineage>
        <taxon>Bacteria</taxon>
        <taxon>Pseudomonadati</taxon>
        <taxon>Bacteroidota</taxon>
        <taxon>Sphingobacteriia</taxon>
        <taxon>Sphingobacteriales</taxon>
        <taxon>Sphingobacteriaceae</taxon>
        <taxon>Sphingobacterium</taxon>
    </lineage>
</organism>
<keyword evidence="2" id="KW-0812">Transmembrane</keyword>
<sequence length="394" mass="45473">MKRLKMKNIDRKNIIIVALCLILFGGIFLYLYGYKIQLLIDDWKYQRYQAGQDQRNSDEVATGTDIYEHPEADIAHAAYSCDGLYFYGDTGYLTKGALLDQSVASLYQNLPDTLHIIRYGEQIHQYDPKAGDFYERKSRFSPIPFRQDSKQLSADKWLGSNELTTYLKMAEKGQVEFLCFLPNGQGRLEVEDECDFRSQYGNYFDPSVSWQRDTPLAIKEALVEYLKSDEGSNYTFVNDRRQTDEIHHIGTFTGINTHTGKSNQELAIVLTEKNSTGNHKERIVVLAYDQQHRKGYLLYNEIFYNNKLLIKVHESPNTLPEEAKSLAKFVHPTQQLIEVKIDSGASIYLYYIDEFDTMRRRIFSPDHEEEDARHSDSVIGSLSRPQGPLYSPST</sequence>
<comment type="caution">
    <text evidence="3">The sequence shown here is derived from an EMBL/GenBank/DDBJ whole genome shotgun (WGS) entry which is preliminary data.</text>
</comment>
<proteinExistence type="predicted"/>
<evidence type="ECO:0000313" key="4">
    <source>
        <dbReference type="Proteomes" id="UP000292855"/>
    </source>
</evidence>
<evidence type="ECO:0000256" key="1">
    <source>
        <dbReference type="SAM" id="MobiDB-lite"/>
    </source>
</evidence>
<reference evidence="3 4" key="1">
    <citation type="submission" date="2019-02" db="EMBL/GenBank/DDBJ databases">
        <authorList>
            <person name="Li Y."/>
        </authorList>
    </citation>
    <scope>NUCLEOTIDE SEQUENCE [LARGE SCALE GENOMIC DNA]</scope>
    <source>
        <strain evidence="3 4">30C10-4-7</strain>
    </source>
</reference>
<evidence type="ECO:0000313" key="3">
    <source>
        <dbReference type="EMBL" id="RZF62509.1"/>
    </source>
</evidence>
<accession>A0A4Q6XZZ8</accession>
<dbReference type="AlphaFoldDB" id="A0A4Q6XZZ8"/>
<protein>
    <submittedName>
        <fullName evidence="3">Uncharacterized protein</fullName>
    </submittedName>
</protein>
<dbReference type="Proteomes" id="UP000292855">
    <property type="component" value="Unassembled WGS sequence"/>
</dbReference>
<name>A0A4Q6XZZ8_9SPHI</name>
<keyword evidence="2" id="KW-0472">Membrane</keyword>